<comment type="caution">
    <text evidence="2">The sequence shown here is derived from an EMBL/GenBank/DDBJ whole genome shotgun (WGS) entry which is preliminary data.</text>
</comment>
<dbReference type="OrthoDB" id="5418203at2759"/>
<proteinExistence type="predicted"/>
<name>A0A016V7H2_9BILA</name>
<evidence type="ECO:0000313" key="3">
    <source>
        <dbReference type="Proteomes" id="UP000024635"/>
    </source>
</evidence>
<sequence>MSDLRIHEGIAIFAWLREILSWSSRSQRLQLQTADTAPRGRSATPPLSCCVASAYRSISSFRPRLKTESAAFGSGDLFESTSSRRNLIGEGDHHVSFDQYFRASTPELVAQEPIGYDNDAEILSKGVIESLFSGVALTPPETDSKDRPYPLWKPDHSKAARSLYMDRWNKADYSSVPHPTVRGDDNLATRSDTSETMLPLSNVPVQSTSYADTVDATNSHQEEVTDVGDGEEDSWEDLDDTKLEQQMNALKLEVAAKPAKQPINYFASPVTCSPSWDPAFLGHVLEAYDVPEYKLAEDVVNALASTDWGTASVKWLERKMVFVVFGSERQVVNADLESEAQISCGIL</sequence>
<reference evidence="3" key="1">
    <citation type="journal article" date="2015" name="Nat. Genet.">
        <title>The genome and transcriptome of the zoonotic hookworm Ancylostoma ceylanicum identify infection-specific gene families.</title>
        <authorList>
            <person name="Schwarz E.M."/>
            <person name="Hu Y."/>
            <person name="Antoshechkin I."/>
            <person name="Miller M.M."/>
            <person name="Sternberg P.W."/>
            <person name="Aroian R.V."/>
        </authorList>
    </citation>
    <scope>NUCLEOTIDE SEQUENCE</scope>
    <source>
        <strain evidence="3">HY135</strain>
    </source>
</reference>
<evidence type="ECO:0000256" key="1">
    <source>
        <dbReference type="SAM" id="MobiDB-lite"/>
    </source>
</evidence>
<dbReference type="AlphaFoldDB" id="A0A016V7H2"/>
<dbReference type="EMBL" id="JARK01001352">
    <property type="protein sequence ID" value="EYC22673.1"/>
    <property type="molecule type" value="Genomic_DNA"/>
</dbReference>
<dbReference type="Proteomes" id="UP000024635">
    <property type="component" value="Unassembled WGS sequence"/>
</dbReference>
<feature type="region of interest" description="Disordered" evidence="1">
    <location>
        <begin position="176"/>
        <end position="196"/>
    </location>
</feature>
<protein>
    <submittedName>
        <fullName evidence="2">Uncharacterized protein</fullName>
    </submittedName>
</protein>
<accession>A0A016V7H2</accession>
<gene>
    <name evidence="2" type="primary">Acey_s0016.g2890</name>
    <name evidence="2" type="ORF">Y032_0016g2890</name>
</gene>
<organism evidence="2 3">
    <name type="scientific">Ancylostoma ceylanicum</name>
    <dbReference type="NCBI Taxonomy" id="53326"/>
    <lineage>
        <taxon>Eukaryota</taxon>
        <taxon>Metazoa</taxon>
        <taxon>Ecdysozoa</taxon>
        <taxon>Nematoda</taxon>
        <taxon>Chromadorea</taxon>
        <taxon>Rhabditida</taxon>
        <taxon>Rhabditina</taxon>
        <taxon>Rhabditomorpha</taxon>
        <taxon>Strongyloidea</taxon>
        <taxon>Ancylostomatidae</taxon>
        <taxon>Ancylostomatinae</taxon>
        <taxon>Ancylostoma</taxon>
    </lineage>
</organism>
<keyword evidence="3" id="KW-1185">Reference proteome</keyword>
<evidence type="ECO:0000313" key="2">
    <source>
        <dbReference type="EMBL" id="EYC22673.1"/>
    </source>
</evidence>